<feature type="transmembrane region" description="Helical" evidence="10">
    <location>
        <begin position="725"/>
        <end position="743"/>
    </location>
</feature>
<dbReference type="SUPFAM" id="SSF81665">
    <property type="entry name" value="Calcium ATPase, transmembrane domain M"/>
    <property type="match status" value="1"/>
</dbReference>
<dbReference type="SUPFAM" id="SSF55008">
    <property type="entry name" value="HMA, heavy metal-associated domain"/>
    <property type="match status" value="1"/>
</dbReference>
<feature type="transmembrane region" description="Helical" evidence="10">
    <location>
        <begin position="104"/>
        <end position="122"/>
    </location>
</feature>
<dbReference type="PRINTS" id="PR00119">
    <property type="entry name" value="CATATPASE"/>
</dbReference>
<keyword evidence="4 10" id="KW-0479">Metal-binding</keyword>
<dbReference type="Pfam" id="PF00403">
    <property type="entry name" value="HMA"/>
    <property type="match status" value="1"/>
</dbReference>
<evidence type="ECO:0000256" key="4">
    <source>
        <dbReference type="ARBA" id="ARBA00022723"/>
    </source>
</evidence>
<dbReference type="SUPFAM" id="SSF56784">
    <property type="entry name" value="HAD-like"/>
    <property type="match status" value="1"/>
</dbReference>
<dbReference type="InterPro" id="IPR001757">
    <property type="entry name" value="P_typ_ATPase"/>
</dbReference>
<comment type="subcellular location">
    <subcellularLocation>
        <location evidence="1">Cell membrane</location>
        <topology evidence="1">Multi-pass membrane protein</topology>
    </subcellularLocation>
</comment>
<keyword evidence="5 10" id="KW-0547">Nucleotide-binding</keyword>
<evidence type="ECO:0000256" key="2">
    <source>
        <dbReference type="ARBA" id="ARBA00006024"/>
    </source>
</evidence>
<dbReference type="PROSITE" id="PS00154">
    <property type="entry name" value="ATPASE_E1_E2"/>
    <property type="match status" value="1"/>
</dbReference>
<dbReference type="PANTHER" id="PTHR43520:SF8">
    <property type="entry name" value="P-TYPE CU(+) TRANSPORTER"/>
    <property type="match status" value="1"/>
</dbReference>
<dbReference type="InterPro" id="IPR027256">
    <property type="entry name" value="P-typ_ATPase_IB"/>
</dbReference>
<comment type="similarity">
    <text evidence="2 10">Belongs to the cation transport ATPase (P-type) (TC 3.A.3) family. Type IB subfamily.</text>
</comment>
<keyword evidence="6 10" id="KW-0067">ATP-binding</keyword>
<dbReference type="SFLD" id="SFLDG00002">
    <property type="entry name" value="C1.7:_P-type_atpase_like"/>
    <property type="match status" value="1"/>
</dbReference>
<dbReference type="NCBIfam" id="TIGR01511">
    <property type="entry name" value="ATPase-IB1_Cu"/>
    <property type="match status" value="1"/>
</dbReference>
<sequence length="753" mass="77703">MTTATQSPATGQVELVIGGMTCASCANRIEKKLNKLDGVTATVNYATEKARVDFTGDISPEDLIATVEQAGYTAALPAPQVPAADASEDAAAEADPTAALRTRLLVALVLTVPVIAMAMIPALQFTNWQWLSLTLAAPVVVWGALPFHRAAWTNLRHGTATMDTLVSMGTLAALGWSVYALFWGTAGTPGMTHPFEFTISRMDGTGNIYLEAAAGVTTFILAGRFFEARSKRRAGAALRALLELGAKEVSVLRDNVERRIPIEQLGVGDEFVVRPGEKIATDGVIVEGSSAVDASMLTGESVPVEVGADDAVVGATVNVGGRLVVRATRIGADTQLAQMAKLVEDAQTGKAQAQRLADKISGIFVPVVIALAVATLGFWLGTGGSVAAAFTAAVAVLIIACPCALGLATPTALMVGTGRGAQLGILIKGPEVLESTRRVDTVVLDKTGTVTTGKMTLLDVIAADGEDVGEVLALAGALEDSSEHPIAQAIAKGAREKVGELAPVEEFANIEGLGVQGVVDGHAVIVGRARLLADWSQRLDADLERAMHAAESEGKTAVAVGWDGKARGVLVVADAVKSTSAEAISQLKALGLTPIMLTGDNKAAARAIADQVGIDEVIAEVLPQDKVATVERLQAEGKVVAMVGDGVNDAAALAKADLGLAMGTGTDVAIEASDLTLVRGDLRAAADAIRLSRKTLGTIKGNLFWAFAYNVAAIPLAMAGLLNPMLAGAAMAFSSVFVVSNSLRLRGFRSTAL</sequence>
<dbReference type="SFLD" id="SFLDF00027">
    <property type="entry name" value="p-type_atpase"/>
    <property type="match status" value="1"/>
</dbReference>
<dbReference type="Gene3D" id="3.40.50.1000">
    <property type="entry name" value="HAD superfamily/HAD-like"/>
    <property type="match status" value="1"/>
</dbReference>
<feature type="domain" description="HMA" evidence="11">
    <location>
        <begin position="11"/>
        <end position="75"/>
    </location>
</feature>
<reference evidence="12 13" key="1">
    <citation type="submission" date="2024-10" db="EMBL/GenBank/DDBJ databases">
        <title>The Natural Products Discovery Center: Release of the First 8490 Sequenced Strains for Exploring Actinobacteria Biosynthetic Diversity.</title>
        <authorList>
            <person name="Kalkreuter E."/>
            <person name="Kautsar S.A."/>
            <person name="Yang D."/>
            <person name="Bader C.D."/>
            <person name="Teijaro C.N."/>
            <person name="Fluegel L."/>
            <person name="Davis C.M."/>
            <person name="Simpson J.R."/>
            <person name="Lauterbach L."/>
            <person name="Steele A.D."/>
            <person name="Gui C."/>
            <person name="Meng S."/>
            <person name="Li G."/>
            <person name="Viehrig K."/>
            <person name="Ye F."/>
            <person name="Su P."/>
            <person name="Kiefer A.F."/>
            <person name="Nichols A."/>
            <person name="Cepeda A.J."/>
            <person name="Yan W."/>
            <person name="Fan B."/>
            <person name="Jiang Y."/>
            <person name="Adhikari A."/>
            <person name="Zheng C.-J."/>
            <person name="Schuster L."/>
            <person name="Cowan T.M."/>
            <person name="Smanski M.J."/>
            <person name="Chevrette M.G."/>
            <person name="De Carvalho L.P.S."/>
            <person name="Shen B."/>
        </authorList>
    </citation>
    <scope>NUCLEOTIDE SEQUENCE [LARGE SCALE GENOMIC DNA]</scope>
    <source>
        <strain evidence="12 13">NPDC019275</strain>
    </source>
</reference>
<feature type="transmembrane region" description="Helical" evidence="10">
    <location>
        <begin position="702"/>
        <end position="719"/>
    </location>
</feature>
<feature type="transmembrane region" description="Helical" evidence="10">
    <location>
        <begin position="128"/>
        <end position="145"/>
    </location>
</feature>
<dbReference type="EMBL" id="JBIRYO010000011">
    <property type="protein sequence ID" value="MFI2475421.1"/>
    <property type="molecule type" value="Genomic_DNA"/>
</dbReference>
<evidence type="ECO:0000256" key="1">
    <source>
        <dbReference type="ARBA" id="ARBA00004651"/>
    </source>
</evidence>
<dbReference type="InterPro" id="IPR023299">
    <property type="entry name" value="ATPase_P-typ_cyto_dom_N"/>
</dbReference>
<keyword evidence="3 10" id="KW-0812">Transmembrane</keyword>
<dbReference type="PANTHER" id="PTHR43520">
    <property type="entry name" value="ATP7, ISOFORM B"/>
    <property type="match status" value="1"/>
</dbReference>
<keyword evidence="8 10" id="KW-1133">Transmembrane helix</keyword>
<dbReference type="PRINTS" id="PR00943">
    <property type="entry name" value="CUATPASE"/>
</dbReference>
<dbReference type="RefSeq" id="WP_357409039.1">
    <property type="nucleotide sequence ID" value="NZ_JBEYCD010000014.1"/>
</dbReference>
<dbReference type="InterPro" id="IPR044492">
    <property type="entry name" value="P_typ_ATPase_HD_dom"/>
</dbReference>
<dbReference type="PROSITE" id="PS50846">
    <property type="entry name" value="HMA_2"/>
    <property type="match status" value="1"/>
</dbReference>
<dbReference type="NCBIfam" id="TIGR01494">
    <property type="entry name" value="ATPase_P-type"/>
    <property type="match status" value="1"/>
</dbReference>
<evidence type="ECO:0000256" key="6">
    <source>
        <dbReference type="ARBA" id="ARBA00022840"/>
    </source>
</evidence>
<evidence type="ECO:0000259" key="11">
    <source>
        <dbReference type="PROSITE" id="PS50846"/>
    </source>
</evidence>
<evidence type="ECO:0000256" key="9">
    <source>
        <dbReference type="ARBA" id="ARBA00023136"/>
    </source>
</evidence>
<evidence type="ECO:0000256" key="8">
    <source>
        <dbReference type="ARBA" id="ARBA00022989"/>
    </source>
</evidence>
<dbReference type="Gene3D" id="2.70.150.10">
    <property type="entry name" value="Calcium-transporting ATPase, cytoplasmic transduction domain A"/>
    <property type="match status" value="1"/>
</dbReference>
<evidence type="ECO:0000256" key="5">
    <source>
        <dbReference type="ARBA" id="ARBA00022741"/>
    </source>
</evidence>
<organism evidence="12 13">
    <name type="scientific">Nocardia xishanensis</name>
    <dbReference type="NCBI Taxonomy" id="238964"/>
    <lineage>
        <taxon>Bacteria</taxon>
        <taxon>Bacillati</taxon>
        <taxon>Actinomycetota</taxon>
        <taxon>Actinomycetes</taxon>
        <taxon>Mycobacteriales</taxon>
        <taxon>Nocardiaceae</taxon>
        <taxon>Nocardia</taxon>
    </lineage>
</organism>
<gene>
    <name evidence="12" type="ORF">ACH49W_18760</name>
</gene>
<dbReference type="InterPro" id="IPR059000">
    <property type="entry name" value="ATPase_P-type_domA"/>
</dbReference>
<dbReference type="CDD" id="cd02094">
    <property type="entry name" value="P-type_ATPase_Cu-like"/>
    <property type="match status" value="1"/>
</dbReference>
<dbReference type="InterPro" id="IPR023214">
    <property type="entry name" value="HAD_sf"/>
</dbReference>
<dbReference type="InterPro" id="IPR036412">
    <property type="entry name" value="HAD-like_sf"/>
</dbReference>
<feature type="transmembrane region" description="Helical" evidence="10">
    <location>
        <begin position="165"/>
        <end position="186"/>
    </location>
</feature>
<dbReference type="CDD" id="cd00371">
    <property type="entry name" value="HMA"/>
    <property type="match status" value="1"/>
</dbReference>
<dbReference type="NCBIfam" id="TIGR01525">
    <property type="entry name" value="ATPase-IB_hvy"/>
    <property type="match status" value="1"/>
</dbReference>
<feature type="transmembrane region" description="Helical" evidence="10">
    <location>
        <begin position="386"/>
        <end position="409"/>
    </location>
</feature>
<protein>
    <submittedName>
        <fullName evidence="12">Heavy metal translocating P-type ATPase</fullName>
    </submittedName>
</protein>
<comment type="caution">
    <text evidence="12">The sequence shown here is derived from an EMBL/GenBank/DDBJ whole genome shotgun (WGS) entry which is preliminary data.</text>
</comment>
<evidence type="ECO:0000313" key="13">
    <source>
        <dbReference type="Proteomes" id="UP001611415"/>
    </source>
</evidence>
<evidence type="ECO:0000256" key="7">
    <source>
        <dbReference type="ARBA" id="ARBA00022967"/>
    </source>
</evidence>
<dbReference type="InterPro" id="IPR008250">
    <property type="entry name" value="ATPase_P-typ_transduc_dom_A_sf"/>
</dbReference>
<accession>A0ABW7X2T2</accession>
<dbReference type="InterPro" id="IPR017969">
    <property type="entry name" value="Heavy-metal-associated_CS"/>
</dbReference>
<dbReference type="InterPro" id="IPR023298">
    <property type="entry name" value="ATPase_P-typ_TM_dom_sf"/>
</dbReference>
<dbReference type="Proteomes" id="UP001611415">
    <property type="component" value="Unassembled WGS sequence"/>
</dbReference>
<keyword evidence="7" id="KW-1278">Translocase</keyword>
<dbReference type="Gene3D" id="3.40.1110.10">
    <property type="entry name" value="Calcium-transporting ATPase, cytoplasmic domain N"/>
    <property type="match status" value="1"/>
</dbReference>
<dbReference type="PROSITE" id="PS01047">
    <property type="entry name" value="HMA_1"/>
    <property type="match status" value="1"/>
</dbReference>
<dbReference type="InterPro" id="IPR006121">
    <property type="entry name" value="HMA_dom"/>
</dbReference>
<evidence type="ECO:0000256" key="3">
    <source>
        <dbReference type="ARBA" id="ARBA00022692"/>
    </source>
</evidence>
<feature type="transmembrane region" description="Helical" evidence="10">
    <location>
        <begin position="360"/>
        <end position="380"/>
    </location>
</feature>
<feature type="transmembrane region" description="Helical" evidence="10">
    <location>
        <begin position="206"/>
        <end position="226"/>
    </location>
</feature>
<name>A0ABW7X2T2_9NOCA</name>
<dbReference type="Gene3D" id="3.30.70.100">
    <property type="match status" value="1"/>
</dbReference>
<dbReference type="Pfam" id="PF00702">
    <property type="entry name" value="Hydrolase"/>
    <property type="match status" value="1"/>
</dbReference>
<keyword evidence="13" id="KW-1185">Reference proteome</keyword>
<dbReference type="Pfam" id="PF00122">
    <property type="entry name" value="E1-E2_ATPase"/>
    <property type="match status" value="1"/>
</dbReference>
<dbReference type="SFLD" id="SFLDS00003">
    <property type="entry name" value="Haloacid_Dehalogenase"/>
    <property type="match status" value="1"/>
</dbReference>
<proteinExistence type="inferred from homology"/>
<dbReference type="InterPro" id="IPR036163">
    <property type="entry name" value="HMA_dom_sf"/>
</dbReference>
<keyword evidence="10" id="KW-1003">Cell membrane</keyword>
<evidence type="ECO:0000256" key="10">
    <source>
        <dbReference type="RuleBase" id="RU362081"/>
    </source>
</evidence>
<keyword evidence="9 10" id="KW-0472">Membrane</keyword>
<evidence type="ECO:0000313" key="12">
    <source>
        <dbReference type="EMBL" id="MFI2475421.1"/>
    </source>
</evidence>
<dbReference type="InterPro" id="IPR018303">
    <property type="entry name" value="ATPase_P-typ_P_site"/>
</dbReference>
<dbReference type="SUPFAM" id="SSF81653">
    <property type="entry name" value="Calcium ATPase, transduction domain A"/>
    <property type="match status" value="1"/>
</dbReference>